<evidence type="ECO:0000313" key="4">
    <source>
        <dbReference type="Proteomes" id="UP000295390"/>
    </source>
</evidence>
<dbReference type="Pfam" id="PF08327">
    <property type="entry name" value="AHSA1"/>
    <property type="match status" value="1"/>
</dbReference>
<proteinExistence type="inferred from homology"/>
<organism evidence="3 4">
    <name type="scientific">Tenacibaculum caenipelagi</name>
    <dbReference type="NCBI Taxonomy" id="1325435"/>
    <lineage>
        <taxon>Bacteria</taxon>
        <taxon>Pseudomonadati</taxon>
        <taxon>Bacteroidota</taxon>
        <taxon>Flavobacteriia</taxon>
        <taxon>Flavobacteriales</taxon>
        <taxon>Flavobacteriaceae</taxon>
        <taxon>Tenacibaculum</taxon>
    </lineage>
</organism>
<dbReference type="RefSeq" id="WP_133535264.1">
    <property type="nucleotide sequence ID" value="NZ_SNYH01000002.1"/>
</dbReference>
<keyword evidence="4" id="KW-1185">Reference proteome</keyword>
<gene>
    <name evidence="3" type="ORF">DFQ07_1127</name>
</gene>
<accession>A0A4R6TEV9</accession>
<comment type="similarity">
    <text evidence="1">Belongs to the AHA1 family.</text>
</comment>
<feature type="domain" description="Activator of Hsp90 ATPase homologue 1/2-like C-terminal" evidence="2">
    <location>
        <begin position="15"/>
        <end position="138"/>
    </location>
</feature>
<dbReference type="OrthoDB" id="384974at2"/>
<dbReference type="Gene3D" id="3.30.530.20">
    <property type="match status" value="1"/>
</dbReference>
<dbReference type="InterPro" id="IPR013538">
    <property type="entry name" value="ASHA1/2-like_C"/>
</dbReference>
<evidence type="ECO:0000256" key="1">
    <source>
        <dbReference type="ARBA" id="ARBA00006817"/>
    </source>
</evidence>
<comment type="caution">
    <text evidence="3">The sequence shown here is derived from an EMBL/GenBank/DDBJ whole genome shotgun (WGS) entry which is preliminary data.</text>
</comment>
<dbReference type="SUPFAM" id="SSF55961">
    <property type="entry name" value="Bet v1-like"/>
    <property type="match status" value="1"/>
</dbReference>
<evidence type="ECO:0000313" key="3">
    <source>
        <dbReference type="EMBL" id="TDQ28747.1"/>
    </source>
</evidence>
<evidence type="ECO:0000259" key="2">
    <source>
        <dbReference type="Pfam" id="PF08327"/>
    </source>
</evidence>
<protein>
    <submittedName>
        <fullName evidence="3">Uncharacterized protein YndB with AHSA1/START domain</fullName>
    </submittedName>
</protein>
<reference evidence="3 4" key="1">
    <citation type="submission" date="2019-03" db="EMBL/GenBank/DDBJ databases">
        <title>Genomic Encyclopedia of Type Strains, Phase III (KMG-III): the genomes of soil and plant-associated and newly described type strains.</title>
        <authorList>
            <person name="Whitman W."/>
        </authorList>
    </citation>
    <scope>NUCLEOTIDE SEQUENCE [LARGE SCALE GENOMIC DNA]</scope>
    <source>
        <strain evidence="3 4">CECT 8283</strain>
    </source>
</reference>
<dbReference type="AlphaFoldDB" id="A0A4R6TEV9"/>
<name>A0A4R6TEV9_9FLAO</name>
<dbReference type="Proteomes" id="UP000295390">
    <property type="component" value="Unassembled WGS sequence"/>
</dbReference>
<sequence length="141" mass="16050">MITEKTIITVKAIVNTPIAKVWELYTDPKHIVKWNTPSKDWHTTKAENDLKIGGKFLSRMEAKDGSFGFDFSGIYNDVKLNETIVYTIDDGRNVSVNFTEDKNTTTVVIKFEAETQNSIEMQKGGWQSILNCFKSYAETND</sequence>
<dbReference type="InterPro" id="IPR023393">
    <property type="entry name" value="START-like_dom_sf"/>
</dbReference>
<dbReference type="EMBL" id="SNYH01000002">
    <property type="protein sequence ID" value="TDQ28747.1"/>
    <property type="molecule type" value="Genomic_DNA"/>
</dbReference>